<dbReference type="InterPro" id="IPR029058">
    <property type="entry name" value="AB_hydrolase_fold"/>
</dbReference>
<protein>
    <submittedName>
        <fullName evidence="1">Uncharacterized protein</fullName>
    </submittedName>
</protein>
<dbReference type="RefSeq" id="WP_134117441.1">
    <property type="nucleotide sequence ID" value="NZ_SOEG01000019.1"/>
</dbReference>
<dbReference type="EMBL" id="SOEG01000019">
    <property type="protein sequence ID" value="TDX49227.1"/>
    <property type="molecule type" value="Genomic_DNA"/>
</dbReference>
<gene>
    <name evidence="1" type="ORF">C7959_11948</name>
</gene>
<name>A0A4R8H3U5_9FIRM</name>
<dbReference type="Proteomes" id="UP000295832">
    <property type="component" value="Unassembled WGS sequence"/>
</dbReference>
<dbReference type="AlphaFoldDB" id="A0A4R8H3U5"/>
<accession>A0A4R8H3U5</accession>
<evidence type="ECO:0000313" key="1">
    <source>
        <dbReference type="EMBL" id="TDX49227.1"/>
    </source>
</evidence>
<keyword evidence="2" id="KW-1185">Reference proteome</keyword>
<dbReference type="STRING" id="926561.GCA_000379025_00075"/>
<proteinExistence type="predicted"/>
<dbReference type="Gene3D" id="3.40.50.1820">
    <property type="entry name" value="alpha/beta hydrolase"/>
    <property type="match status" value="1"/>
</dbReference>
<comment type="caution">
    <text evidence="1">The sequence shown here is derived from an EMBL/GenBank/DDBJ whole genome shotgun (WGS) entry which is preliminary data.</text>
</comment>
<sequence length="70" mass="8600">MKICFYVGGKEFGRTEYDKNYLEATKEMYNLLKDIGFDESELRLLVDKKAVHNERYWAKYFPEIFLWLYE</sequence>
<evidence type="ECO:0000313" key="2">
    <source>
        <dbReference type="Proteomes" id="UP000295832"/>
    </source>
</evidence>
<organism evidence="1 2">
    <name type="scientific">Orenia marismortui</name>
    <dbReference type="NCBI Taxonomy" id="46469"/>
    <lineage>
        <taxon>Bacteria</taxon>
        <taxon>Bacillati</taxon>
        <taxon>Bacillota</taxon>
        <taxon>Clostridia</taxon>
        <taxon>Halanaerobiales</taxon>
        <taxon>Halobacteroidaceae</taxon>
        <taxon>Orenia</taxon>
    </lineage>
</organism>
<reference evidence="1 2" key="1">
    <citation type="submission" date="2019-03" db="EMBL/GenBank/DDBJ databases">
        <title>Subsurface microbial communities from deep shales in Ohio and West Virginia, USA.</title>
        <authorList>
            <person name="Wrighton K."/>
        </authorList>
    </citation>
    <scope>NUCLEOTIDE SEQUENCE [LARGE SCALE GENOMIC DNA]</scope>
    <source>
        <strain evidence="1 2">MSL 6dP</strain>
    </source>
</reference>